<dbReference type="Gene3D" id="1.10.10.10">
    <property type="entry name" value="Winged helix-like DNA-binding domain superfamily/Winged helix DNA-binding domain"/>
    <property type="match status" value="1"/>
</dbReference>
<keyword evidence="6" id="KW-1185">Reference proteome</keyword>
<keyword evidence="1" id="KW-0805">Transcription regulation</keyword>
<dbReference type="GO" id="GO:0005829">
    <property type="term" value="C:cytosol"/>
    <property type="evidence" value="ECO:0007669"/>
    <property type="project" value="TreeGrafter"/>
</dbReference>
<dbReference type="SMART" id="SM00419">
    <property type="entry name" value="HTH_CRP"/>
    <property type="match status" value="1"/>
</dbReference>
<organism evidence="5 6">
    <name type="scientific">Halochromatium glycolicum</name>
    <dbReference type="NCBI Taxonomy" id="85075"/>
    <lineage>
        <taxon>Bacteria</taxon>
        <taxon>Pseudomonadati</taxon>
        <taxon>Pseudomonadota</taxon>
        <taxon>Gammaproteobacteria</taxon>
        <taxon>Chromatiales</taxon>
        <taxon>Chromatiaceae</taxon>
        <taxon>Halochromatium</taxon>
    </lineage>
</organism>
<dbReference type="SMART" id="SM00100">
    <property type="entry name" value="cNMP"/>
    <property type="match status" value="1"/>
</dbReference>
<feature type="domain" description="HTH crp-type" evidence="4">
    <location>
        <begin position="146"/>
        <end position="220"/>
    </location>
</feature>
<protein>
    <recommendedName>
        <fullName evidence="4">HTH crp-type domain-containing protein</fullName>
    </recommendedName>
</protein>
<evidence type="ECO:0000313" key="5">
    <source>
        <dbReference type="EMBL" id="MBK1705208.1"/>
    </source>
</evidence>
<evidence type="ECO:0000256" key="2">
    <source>
        <dbReference type="ARBA" id="ARBA00023125"/>
    </source>
</evidence>
<comment type="caution">
    <text evidence="5">The sequence shown here is derived from an EMBL/GenBank/DDBJ whole genome shotgun (WGS) entry which is preliminary data.</text>
</comment>
<dbReference type="PROSITE" id="PS51063">
    <property type="entry name" value="HTH_CRP_2"/>
    <property type="match status" value="1"/>
</dbReference>
<dbReference type="PANTHER" id="PTHR24567:SF68">
    <property type="entry name" value="DNA-BINDING TRANSCRIPTIONAL DUAL REGULATOR CRP"/>
    <property type="match status" value="1"/>
</dbReference>
<dbReference type="InterPro" id="IPR014710">
    <property type="entry name" value="RmlC-like_jellyroll"/>
</dbReference>
<dbReference type="Proteomes" id="UP001296776">
    <property type="component" value="Unassembled WGS sequence"/>
</dbReference>
<dbReference type="PANTHER" id="PTHR24567">
    <property type="entry name" value="CRP FAMILY TRANSCRIPTIONAL REGULATORY PROTEIN"/>
    <property type="match status" value="1"/>
</dbReference>
<dbReference type="InterPro" id="IPR012318">
    <property type="entry name" value="HTH_CRP"/>
</dbReference>
<evidence type="ECO:0000256" key="1">
    <source>
        <dbReference type="ARBA" id="ARBA00023015"/>
    </source>
</evidence>
<reference evidence="5" key="1">
    <citation type="submission" date="2017-08" db="EMBL/GenBank/DDBJ databases">
        <authorList>
            <person name="Imhoff J.F."/>
            <person name="Rahn T."/>
            <person name="Kuenzel S."/>
            <person name="Neulinger S.C."/>
        </authorList>
    </citation>
    <scope>NUCLEOTIDE SEQUENCE</scope>
    <source>
        <strain evidence="5">DSM 11080</strain>
    </source>
</reference>
<sequence>MKNPFLHRQLTSLTCLRSLELTLLDKLLCDEEELDKGASWIVEGDTVGKVSVISRGWAIRFKLLDDGRRQILNVLLPGDVVGFFALLFKTAEYAVEPVTPLGVHCFSPEPAFEAFRQAPRLAVALSWLAGQGERQLDEQIVRVGRRHATERMAHLFVELNHRLQRVGLMAEQTRQFPLTQAILADMLGMSQVHANRSFRQLVQDGLVARRGGRIQLLDTNALSQRAGFDASYLEQNALPTPISQALAR</sequence>
<dbReference type="AlphaFoldDB" id="A0AAJ0U4Z3"/>
<dbReference type="SUPFAM" id="SSF51206">
    <property type="entry name" value="cAMP-binding domain-like"/>
    <property type="match status" value="1"/>
</dbReference>
<name>A0AAJ0U4Z3_9GAMM</name>
<evidence type="ECO:0000259" key="4">
    <source>
        <dbReference type="PROSITE" id="PS51063"/>
    </source>
</evidence>
<accession>A0AAJ0U4Z3</accession>
<evidence type="ECO:0000256" key="3">
    <source>
        <dbReference type="ARBA" id="ARBA00023163"/>
    </source>
</evidence>
<dbReference type="InterPro" id="IPR000595">
    <property type="entry name" value="cNMP-bd_dom"/>
</dbReference>
<gene>
    <name evidence="5" type="ORF">CKO40_11810</name>
</gene>
<dbReference type="Pfam" id="PF00027">
    <property type="entry name" value="cNMP_binding"/>
    <property type="match status" value="1"/>
</dbReference>
<evidence type="ECO:0000313" key="6">
    <source>
        <dbReference type="Proteomes" id="UP001296776"/>
    </source>
</evidence>
<dbReference type="EMBL" id="NRSJ01000019">
    <property type="protein sequence ID" value="MBK1705208.1"/>
    <property type="molecule type" value="Genomic_DNA"/>
</dbReference>
<proteinExistence type="predicted"/>
<reference evidence="5" key="2">
    <citation type="journal article" date="2020" name="Microorganisms">
        <title>Osmotic Adaptation and Compatible Solute Biosynthesis of Phototrophic Bacteria as Revealed from Genome Analyses.</title>
        <authorList>
            <person name="Imhoff J.F."/>
            <person name="Rahn T."/>
            <person name="Kunzel S."/>
            <person name="Keller A."/>
            <person name="Neulinger S.C."/>
        </authorList>
    </citation>
    <scope>NUCLEOTIDE SEQUENCE</scope>
    <source>
        <strain evidence="5">DSM 11080</strain>
    </source>
</reference>
<dbReference type="GO" id="GO:0003700">
    <property type="term" value="F:DNA-binding transcription factor activity"/>
    <property type="evidence" value="ECO:0007669"/>
    <property type="project" value="TreeGrafter"/>
</dbReference>
<keyword evidence="2" id="KW-0238">DNA-binding</keyword>
<keyword evidence="3" id="KW-0804">Transcription</keyword>
<dbReference type="Gene3D" id="2.60.120.10">
    <property type="entry name" value="Jelly Rolls"/>
    <property type="match status" value="1"/>
</dbReference>
<dbReference type="InterPro" id="IPR018490">
    <property type="entry name" value="cNMP-bd_dom_sf"/>
</dbReference>
<dbReference type="InterPro" id="IPR036388">
    <property type="entry name" value="WH-like_DNA-bd_sf"/>
</dbReference>
<dbReference type="SUPFAM" id="SSF46785">
    <property type="entry name" value="Winged helix' DNA-binding domain"/>
    <property type="match status" value="1"/>
</dbReference>
<dbReference type="Pfam" id="PF13545">
    <property type="entry name" value="HTH_Crp_2"/>
    <property type="match status" value="1"/>
</dbReference>
<dbReference type="InterPro" id="IPR050397">
    <property type="entry name" value="Env_Response_Regulators"/>
</dbReference>
<dbReference type="GO" id="GO:0003677">
    <property type="term" value="F:DNA binding"/>
    <property type="evidence" value="ECO:0007669"/>
    <property type="project" value="UniProtKB-KW"/>
</dbReference>
<dbReference type="CDD" id="cd00038">
    <property type="entry name" value="CAP_ED"/>
    <property type="match status" value="1"/>
</dbReference>
<dbReference type="InterPro" id="IPR036390">
    <property type="entry name" value="WH_DNA-bd_sf"/>
</dbReference>